<keyword evidence="5" id="KW-0813">Transport</keyword>
<dbReference type="GO" id="GO:0033281">
    <property type="term" value="C:TAT protein transport complex"/>
    <property type="evidence" value="ECO:0007669"/>
    <property type="project" value="UniProtKB-UniRule"/>
</dbReference>
<comment type="similarity">
    <text evidence="5">Belongs to the TatC family.</text>
</comment>
<dbReference type="InterPro" id="IPR002033">
    <property type="entry name" value="TatC"/>
</dbReference>
<evidence type="ECO:0000256" key="2">
    <source>
        <dbReference type="ARBA" id="ARBA00022692"/>
    </source>
</evidence>
<dbReference type="PROSITE" id="PS01218">
    <property type="entry name" value="TATC"/>
    <property type="match status" value="1"/>
</dbReference>
<feature type="transmembrane region" description="Helical" evidence="5">
    <location>
        <begin position="218"/>
        <end position="236"/>
    </location>
</feature>
<gene>
    <name evidence="5" type="primary">tatC</name>
    <name evidence="6" type="ORF">AWU65_04290</name>
</gene>
<dbReference type="RefSeq" id="WP_006212455.1">
    <property type="nucleotide sequence ID" value="NZ_CBCSBX010000002.1"/>
</dbReference>
<keyword evidence="5" id="KW-0811">Translocation</keyword>
<dbReference type="EMBL" id="LWMH01000001">
    <property type="protein sequence ID" value="KZS45205.1"/>
    <property type="molecule type" value="Genomic_DNA"/>
</dbReference>
<protein>
    <recommendedName>
        <fullName evidence="5">Sec-independent protein translocase protein TatC</fullName>
    </recommendedName>
</protein>
<feature type="transmembrane region" description="Helical" evidence="5">
    <location>
        <begin position="21"/>
        <end position="46"/>
    </location>
</feature>
<organism evidence="6 7">
    <name type="scientific">Paenibacillus glucanolyticus</name>
    <dbReference type="NCBI Taxonomy" id="59843"/>
    <lineage>
        <taxon>Bacteria</taxon>
        <taxon>Bacillati</taxon>
        <taxon>Bacillota</taxon>
        <taxon>Bacilli</taxon>
        <taxon>Bacillales</taxon>
        <taxon>Paenibacillaceae</taxon>
        <taxon>Paenibacillus</taxon>
    </lineage>
</organism>
<evidence type="ECO:0000256" key="1">
    <source>
        <dbReference type="ARBA" id="ARBA00004141"/>
    </source>
</evidence>
<dbReference type="OrthoDB" id="9777044at2"/>
<feature type="transmembrane region" description="Helical" evidence="5">
    <location>
        <begin position="194"/>
        <end position="212"/>
    </location>
</feature>
<dbReference type="GO" id="GO:0065002">
    <property type="term" value="P:intracellular protein transmembrane transport"/>
    <property type="evidence" value="ECO:0007669"/>
    <property type="project" value="TreeGrafter"/>
</dbReference>
<keyword evidence="7" id="KW-1185">Reference proteome</keyword>
<evidence type="ECO:0000256" key="4">
    <source>
        <dbReference type="ARBA" id="ARBA00023136"/>
    </source>
</evidence>
<dbReference type="PRINTS" id="PR01840">
    <property type="entry name" value="TATCFAMILY"/>
</dbReference>
<dbReference type="NCBIfam" id="TIGR00945">
    <property type="entry name" value="tatC"/>
    <property type="match status" value="1"/>
</dbReference>
<reference evidence="6" key="1">
    <citation type="journal article" date="2016" name="Genome Announc.">
        <title>Draft genomes of two strains of Paenibacillus glucanolyticus with capability to degrade lignocellulose.</title>
        <authorList>
            <person name="Mathews S.L."/>
            <person name="Pawlak J."/>
            <person name="Grunden A.M."/>
        </authorList>
    </citation>
    <scope>NUCLEOTIDE SEQUENCE [LARGE SCALE GENOMIC DNA]</scope>
    <source>
        <strain evidence="6">SLM1</strain>
    </source>
</reference>
<feature type="transmembrane region" description="Helical" evidence="5">
    <location>
        <begin position="108"/>
        <end position="127"/>
    </location>
</feature>
<dbReference type="Proteomes" id="UP000076796">
    <property type="component" value="Unassembled WGS sequence"/>
</dbReference>
<keyword evidence="4 5" id="KW-0472">Membrane</keyword>
<comment type="caution">
    <text evidence="6">The sequence shown here is derived from an EMBL/GenBank/DDBJ whole genome shotgun (WGS) entry which is preliminary data.</text>
</comment>
<dbReference type="InterPro" id="IPR019820">
    <property type="entry name" value="Sec-indep_translocase_CS"/>
</dbReference>
<dbReference type="AlphaFoldDB" id="A0A163GXX8"/>
<dbReference type="Pfam" id="PF00902">
    <property type="entry name" value="TatC"/>
    <property type="match status" value="1"/>
</dbReference>
<evidence type="ECO:0000313" key="7">
    <source>
        <dbReference type="Proteomes" id="UP000076796"/>
    </source>
</evidence>
<keyword evidence="5" id="KW-0653">Protein transport</keyword>
<name>A0A163GXX8_9BACL</name>
<sequence length="259" mass="29877">MSEQVKDMALVEHLGELRKRIIIVLVVFIAGLIAGLFVAEPIYHYLTAAEEAKNFELHAFSFWDGIGIYMKIAAIFSLVISVPLIFYQLWAFVKPGLRKEEQKAAIRYVPYAFLLFIVGISFGYYIVFPMTLSFTTAITQSMGLQETYGIANYLNFMFNLVLPLALLFELPLVVMFLTKIRILNPLRLRKMRKVSYFALVFIAVVITPPDFISDFLVTIPLLLLYEFSVFLSSVIYRKQLEADMERDSRYIRADEEDED</sequence>
<evidence type="ECO:0000256" key="3">
    <source>
        <dbReference type="ARBA" id="ARBA00022989"/>
    </source>
</evidence>
<accession>A0A163GXX8</accession>
<feature type="transmembrane region" description="Helical" evidence="5">
    <location>
        <begin position="160"/>
        <end position="182"/>
    </location>
</feature>
<keyword evidence="2 5" id="KW-0812">Transmembrane</keyword>
<dbReference type="PANTHER" id="PTHR30371:SF4">
    <property type="entry name" value="SEC-INDEPENDENT PROTEIN TRANSLOCASE PROTEIN TATCD"/>
    <property type="match status" value="1"/>
</dbReference>
<dbReference type="GO" id="GO:0043953">
    <property type="term" value="P:protein transport by the Tat complex"/>
    <property type="evidence" value="ECO:0007669"/>
    <property type="project" value="UniProtKB-UniRule"/>
</dbReference>
<evidence type="ECO:0000313" key="6">
    <source>
        <dbReference type="EMBL" id="KZS45205.1"/>
    </source>
</evidence>
<dbReference type="HAMAP" id="MF_00902">
    <property type="entry name" value="TatC"/>
    <property type="match status" value="1"/>
</dbReference>
<comment type="function">
    <text evidence="5">Part of the twin-arginine translocation (Tat) system that transports large folded proteins containing a characteristic twin-arginine motif in their signal peptide across membranes.</text>
</comment>
<dbReference type="GO" id="GO:0009977">
    <property type="term" value="F:proton motive force dependent protein transmembrane transporter activity"/>
    <property type="evidence" value="ECO:0007669"/>
    <property type="project" value="TreeGrafter"/>
</dbReference>
<proteinExistence type="inferred from homology"/>
<keyword evidence="5" id="KW-1003">Cell membrane</keyword>
<dbReference type="KEGG" id="pglu:A3958_04230"/>
<evidence type="ECO:0000256" key="5">
    <source>
        <dbReference type="HAMAP-Rule" id="MF_00902"/>
    </source>
</evidence>
<feature type="transmembrane region" description="Helical" evidence="5">
    <location>
        <begin position="66"/>
        <end position="87"/>
    </location>
</feature>
<keyword evidence="3 5" id="KW-1133">Transmembrane helix</keyword>
<dbReference type="GeneID" id="97553561"/>
<dbReference type="PANTHER" id="PTHR30371">
    <property type="entry name" value="SEC-INDEPENDENT PROTEIN TRANSLOCASE PROTEIN TATC"/>
    <property type="match status" value="1"/>
</dbReference>
<comment type="subcellular location">
    <subcellularLocation>
        <location evidence="5">Cell membrane</location>
        <topology evidence="5">Multi-pass membrane protein</topology>
    </subcellularLocation>
    <subcellularLocation>
        <location evidence="1">Membrane</location>
        <topology evidence="1">Multi-pass membrane protein</topology>
    </subcellularLocation>
</comment>
<dbReference type="STRING" id="59843.A3958_04230"/>
<comment type="subunit">
    <text evidence="5">Forms a complex with TatA.</text>
</comment>